<evidence type="ECO:0000256" key="6">
    <source>
        <dbReference type="ARBA" id="ARBA00012485"/>
    </source>
</evidence>
<dbReference type="GO" id="GO:0030154">
    <property type="term" value="P:cell differentiation"/>
    <property type="evidence" value="ECO:0007669"/>
    <property type="project" value="UniProtKB-KW"/>
</dbReference>
<feature type="region of interest" description="Disordered" evidence="26">
    <location>
        <begin position="3410"/>
        <end position="3464"/>
    </location>
</feature>
<dbReference type="GO" id="GO:0005739">
    <property type="term" value="C:mitochondrion"/>
    <property type="evidence" value="ECO:0007669"/>
    <property type="project" value="UniProtKB-SubCell"/>
</dbReference>
<keyword evidence="15" id="KW-0090">Biological rhythms</keyword>
<evidence type="ECO:0000256" key="22">
    <source>
        <dbReference type="ARBA" id="ARBA00080066"/>
    </source>
</evidence>
<keyword evidence="7" id="KW-0488">Methylation</keyword>
<dbReference type="GO" id="GO:0006281">
    <property type="term" value="P:DNA repair"/>
    <property type="evidence" value="ECO:0007669"/>
    <property type="project" value="UniProtKB-KW"/>
</dbReference>
<feature type="compositionally biased region" description="Polar residues" evidence="26">
    <location>
        <begin position="2917"/>
        <end position="2931"/>
    </location>
</feature>
<feature type="region of interest" description="Disordered" evidence="26">
    <location>
        <begin position="2589"/>
        <end position="2644"/>
    </location>
</feature>
<feature type="region of interest" description="Disordered" evidence="26">
    <location>
        <begin position="478"/>
        <end position="497"/>
    </location>
</feature>
<feature type="compositionally biased region" description="Basic and acidic residues" evidence="26">
    <location>
        <begin position="3410"/>
        <end position="3419"/>
    </location>
</feature>
<dbReference type="InterPro" id="IPR015940">
    <property type="entry name" value="UBA"/>
</dbReference>
<protein>
    <recommendedName>
        <fullName evidence="21">E3 ubiquitin-protein ligase HUWE1</fullName>
        <ecNumber evidence="6">2.3.2.26</ecNumber>
    </recommendedName>
    <alternativeName>
        <fullName evidence="22">HECT, UBA and WWE domain-containing protein 1</fullName>
    </alternativeName>
    <alternativeName>
        <fullName evidence="24">HECT-type E3 ubiquitin transferase HUWE1</fullName>
    </alternativeName>
    <alternativeName>
        <fullName evidence="23">Upstream regulatory element-binding protein 1</fullName>
    </alternativeName>
</protein>
<evidence type="ECO:0000256" key="24">
    <source>
        <dbReference type="ARBA" id="ARBA00082105"/>
    </source>
</evidence>
<comment type="subcellular location">
    <subcellularLocation>
        <location evidence="4">Cytoplasm</location>
    </subcellularLocation>
    <subcellularLocation>
        <location evidence="3">Mitochondrion</location>
    </subcellularLocation>
    <subcellularLocation>
        <location evidence="2">Nucleus</location>
    </subcellularLocation>
</comment>
<dbReference type="FunFam" id="3.30.2410.10:FF:000004">
    <property type="entry name" value="E3 ubiquitin-protein ligase HUWE1, variant"/>
    <property type="match status" value="1"/>
</dbReference>
<dbReference type="SUPFAM" id="SSF46934">
    <property type="entry name" value="UBA-like"/>
    <property type="match status" value="1"/>
</dbReference>
<dbReference type="UniPathway" id="UPA00143"/>
<dbReference type="FunFam" id="3.30.2160.10:FF:000007">
    <property type="entry name" value="E3 ubiquitin-protein ligase HUWE1 isoform X2"/>
    <property type="match status" value="1"/>
</dbReference>
<evidence type="ECO:0000259" key="28">
    <source>
        <dbReference type="PROSITE" id="PS50030"/>
    </source>
</evidence>
<feature type="region of interest" description="Disordered" evidence="26">
    <location>
        <begin position="2753"/>
        <end position="2783"/>
    </location>
</feature>
<evidence type="ECO:0000256" key="13">
    <source>
        <dbReference type="ARBA" id="ARBA00022786"/>
    </source>
</evidence>
<feature type="compositionally biased region" description="Polar residues" evidence="26">
    <location>
        <begin position="2807"/>
        <end position="2818"/>
    </location>
</feature>
<feature type="region of interest" description="Disordered" evidence="26">
    <location>
        <begin position="1325"/>
        <end position="1354"/>
    </location>
</feature>
<feature type="compositionally biased region" description="Polar residues" evidence="26">
    <location>
        <begin position="2994"/>
        <end position="3005"/>
    </location>
</feature>
<dbReference type="EMBL" id="PZQS01000009">
    <property type="protein sequence ID" value="PVD24691.1"/>
    <property type="molecule type" value="Genomic_DNA"/>
</dbReference>
<reference evidence="31 32" key="1">
    <citation type="submission" date="2018-04" db="EMBL/GenBank/DDBJ databases">
        <title>The genome of golden apple snail Pomacea canaliculata provides insight into stress tolerance and invasive adaptation.</title>
        <authorList>
            <person name="Liu C."/>
            <person name="Liu B."/>
            <person name="Ren Y."/>
            <person name="Zhang Y."/>
            <person name="Wang H."/>
            <person name="Li S."/>
            <person name="Jiang F."/>
            <person name="Yin L."/>
            <person name="Zhang G."/>
            <person name="Qian W."/>
            <person name="Fan W."/>
        </authorList>
    </citation>
    <scope>NUCLEOTIDE SEQUENCE [LARGE SCALE GENOMIC DNA]</scope>
    <source>
        <strain evidence="31">SZHN2017</strain>
        <tissue evidence="31">Muscle</tissue>
    </source>
</reference>
<feature type="active site" description="Glycyl thioester intermediate" evidence="25">
    <location>
        <position position="4386"/>
    </location>
</feature>
<keyword evidence="27" id="KW-1133">Transmembrane helix</keyword>
<dbReference type="InterPro" id="IPR010314">
    <property type="entry name" value="E3_Ub_ligase_DUF913"/>
</dbReference>
<dbReference type="Gene3D" id="3.30.2160.10">
    <property type="entry name" value="Hect, E3 ligase catalytic domain"/>
    <property type="match status" value="1"/>
</dbReference>
<dbReference type="Gene3D" id="3.30.2410.10">
    <property type="entry name" value="Hect, E3 ligase catalytic domain"/>
    <property type="match status" value="1"/>
</dbReference>
<dbReference type="InterPro" id="IPR010309">
    <property type="entry name" value="E3_Ub_ligase_DUF908"/>
</dbReference>
<dbReference type="InterPro" id="IPR004170">
    <property type="entry name" value="WWE_dom"/>
</dbReference>
<keyword evidence="10" id="KW-0808">Transferase</keyword>
<dbReference type="Pfam" id="PF00632">
    <property type="entry name" value="HECT"/>
    <property type="match status" value="1"/>
</dbReference>
<evidence type="ECO:0000256" key="20">
    <source>
        <dbReference type="ARBA" id="ARBA00034494"/>
    </source>
</evidence>
<keyword evidence="32" id="KW-1185">Reference proteome</keyword>
<feature type="compositionally biased region" description="Low complexity" evidence="26">
    <location>
        <begin position="2829"/>
        <end position="2857"/>
    </location>
</feature>
<dbReference type="InterPro" id="IPR009060">
    <property type="entry name" value="UBA-like_sf"/>
</dbReference>
<dbReference type="GO" id="GO:0003677">
    <property type="term" value="F:DNA binding"/>
    <property type="evidence" value="ECO:0007669"/>
    <property type="project" value="UniProtKB-KW"/>
</dbReference>
<evidence type="ECO:0000256" key="3">
    <source>
        <dbReference type="ARBA" id="ARBA00004173"/>
    </source>
</evidence>
<feature type="compositionally biased region" description="Basic and acidic residues" evidence="26">
    <location>
        <begin position="1341"/>
        <end position="1354"/>
    </location>
</feature>
<evidence type="ECO:0000256" key="11">
    <source>
        <dbReference type="ARBA" id="ARBA00022763"/>
    </source>
</evidence>
<dbReference type="GO" id="GO:0061630">
    <property type="term" value="F:ubiquitin protein ligase activity"/>
    <property type="evidence" value="ECO:0007669"/>
    <property type="project" value="UniProtKB-EC"/>
</dbReference>
<dbReference type="InterPro" id="IPR041918">
    <property type="entry name" value="UBA_HUWE1"/>
</dbReference>
<evidence type="ECO:0000256" key="4">
    <source>
        <dbReference type="ARBA" id="ARBA00004496"/>
    </source>
</evidence>
<dbReference type="SMART" id="SM00119">
    <property type="entry name" value="HECTc"/>
    <property type="match status" value="1"/>
</dbReference>
<gene>
    <name evidence="31" type="ORF">C0Q70_15176</name>
</gene>
<dbReference type="GO" id="GO:0048511">
    <property type="term" value="P:rhythmic process"/>
    <property type="evidence" value="ECO:0007669"/>
    <property type="project" value="UniProtKB-KW"/>
</dbReference>
<evidence type="ECO:0000313" key="32">
    <source>
        <dbReference type="Proteomes" id="UP000245119"/>
    </source>
</evidence>
<evidence type="ECO:0000313" key="31">
    <source>
        <dbReference type="EMBL" id="PVD24691.1"/>
    </source>
</evidence>
<feature type="compositionally biased region" description="Polar residues" evidence="26">
    <location>
        <begin position="482"/>
        <end position="493"/>
    </location>
</feature>
<feature type="domain" description="UBA" evidence="28">
    <location>
        <begin position="1240"/>
        <end position="1279"/>
    </location>
</feature>
<dbReference type="SUPFAM" id="SSF117839">
    <property type="entry name" value="WWE domain"/>
    <property type="match status" value="1"/>
</dbReference>
<feature type="region of interest" description="Disordered" evidence="26">
    <location>
        <begin position="3832"/>
        <end position="3890"/>
    </location>
</feature>
<dbReference type="InterPro" id="IPR025527">
    <property type="entry name" value="HUWE1/Rev1_UBM"/>
</dbReference>
<evidence type="ECO:0000256" key="8">
    <source>
        <dbReference type="ARBA" id="ARBA00022490"/>
    </source>
</evidence>
<feature type="compositionally biased region" description="Low complexity" evidence="26">
    <location>
        <begin position="2955"/>
        <end position="2964"/>
    </location>
</feature>
<keyword evidence="17" id="KW-0496">Mitochondrion</keyword>
<dbReference type="PROSITE" id="PS50030">
    <property type="entry name" value="UBA"/>
    <property type="match status" value="1"/>
</dbReference>
<dbReference type="SMART" id="SM00165">
    <property type="entry name" value="UBA"/>
    <property type="match status" value="1"/>
</dbReference>
<feature type="domain" description="HECT" evidence="29">
    <location>
        <begin position="4083"/>
        <end position="4419"/>
    </location>
</feature>
<feature type="region of interest" description="Disordered" evidence="26">
    <location>
        <begin position="959"/>
        <end position="996"/>
    </location>
</feature>
<dbReference type="Pfam" id="PF02825">
    <property type="entry name" value="WWE"/>
    <property type="match status" value="1"/>
</dbReference>
<dbReference type="PROSITE" id="PS50918">
    <property type="entry name" value="WWE"/>
    <property type="match status" value="1"/>
</dbReference>
<feature type="compositionally biased region" description="Basic and acidic residues" evidence="26">
    <location>
        <begin position="2628"/>
        <end position="2644"/>
    </location>
</feature>
<evidence type="ECO:0000259" key="30">
    <source>
        <dbReference type="PROSITE" id="PS50918"/>
    </source>
</evidence>
<evidence type="ECO:0000256" key="25">
    <source>
        <dbReference type="PROSITE-ProRule" id="PRU00104"/>
    </source>
</evidence>
<comment type="similarity">
    <text evidence="20">Belongs to the UPL family. TOM1/PTR1 subfamily.</text>
</comment>
<feature type="compositionally biased region" description="Polar residues" evidence="26">
    <location>
        <begin position="3423"/>
        <end position="3444"/>
    </location>
</feature>
<evidence type="ECO:0000259" key="29">
    <source>
        <dbReference type="PROSITE" id="PS50237"/>
    </source>
</evidence>
<evidence type="ECO:0000256" key="21">
    <source>
        <dbReference type="ARBA" id="ARBA00067583"/>
    </source>
</evidence>
<keyword evidence="11" id="KW-0227">DNA damage</keyword>
<evidence type="ECO:0000256" key="9">
    <source>
        <dbReference type="ARBA" id="ARBA00022553"/>
    </source>
</evidence>
<feature type="compositionally biased region" description="Basic and acidic residues" evidence="26">
    <location>
        <begin position="2594"/>
        <end position="2605"/>
    </location>
</feature>
<feature type="domain" description="WWE" evidence="30">
    <location>
        <begin position="1510"/>
        <end position="1588"/>
    </location>
</feature>
<dbReference type="FunFam" id="3.90.1750.10:FF:000003">
    <property type="entry name" value="E3 ubiquitin-protein ligase UPL1"/>
    <property type="match status" value="1"/>
</dbReference>
<feature type="region of interest" description="Disordered" evidence="26">
    <location>
        <begin position="1599"/>
        <end position="1635"/>
    </location>
</feature>
<evidence type="ECO:0000256" key="7">
    <source>
        <dbReference type="ARBA" id="ARBA00022481"/>
    </source>
</evidence>
<feature type="region of interest" description="Disordered" evidence="26">
    <location>
        <begin position="1210"/>
        <end position="1240"/>
    </location>
</feature>
<keyword evidence="13 25" id="KW-0833">Ubl conjugation pathway</keyword>
<feature type="compositionally biased region" description="Polar residues" evidence="26">
    <location>
        <begin position="2754"/>
        <end position="2764"/>
    </location>
</feature>
<keyword evidence="18" id="KW-0234">DNA repair</keyword>
<keyword evidence="27" id="KW-0812">Transmembrane</keyword>
<dbReference type="PROSITE" id="PS50237">
    <property type="entry name" value="HECT"/>
    <property type="match status" value="1"/>
</dbReference>
<comment type="pathway">
    <text evidence="5">Protein modification; protein ubiquitination.</text>
</comment>
<feature type="region of interest" description="Disordered" evidence="26">
    <location>
        <begin position="893"/>
        <end position="926"/>
    </location>
</feature>
<comment type="caution">
    <text evidence="31">The sequence shown here is derived from an EMBL/GenBank/DDBJ whole genome shotgun (WGS) entry which is preliminary data.</text>
</comment>
<dbReference type="PANTHER" id="PTHR11254">
    <property type="entry name" value="HECT DOMAIN UBIQUITIN-PROTEIN LIGASE"/>
    <property type="match status" value="1"/>
</dbReference>
<sequence length="4419" mass="482760">MKVDRTKVKKSSSEVPADCKLLIDKLKACTHSDLLQALKDIKTWTYGKCELYHWSDVLDLFDGVLEKACTLDSEKSWTMACDLPGNVELKQLLLEVLRFTALLIEHSFSRHLYSSMDHLTSLLASCDMAVVLAVLNLLYVFSKRSNFITRMNAEKRQALVVRLTHLAESFPPSATTLHFEFYAENKEEKTGKKGSANAVQSIHIENVDKSDKLPTQIMEELMESFSIPRNKQVLLYTHIRLAHMFPNYEARVQCVQARLQAISILVYANAIQENMNMILYPGLIEELVDIVEIADPGLVDIKAAALRTLTSIIHIERNPKLVNIIDSTGASSYHGFLPVLVRTCIQHMIDPEMEPFPQQYATALFSFLYHLASYENGVEALVACGMMEALLKVINWYSDGQEHITFVTRAVRVIDLITNLDMAAFQAQGGLQTFINRLEHEVGICRKEQPFVIKLQNRLQNIESQPESPPAPMDTDMVHSEGTCTESSPSTSAGAAKEKENAYVETIDLPRTGVQCFPQRAALLKSMLNFLKKAIPDNAFAESMRHLMDGSLPKSLKHIISNAEYYGPSLFLLATDVVTVYVFQEPSLLSSLQDKGLTDVVLHALLIKDVPATREVLASLPNVFSALCLNTRGLEAFVACQPFDRLFKVLLSSDYLPAMRRRRSADPFAAGRDLFNGTGPKFICQKQQPKTEQAGTSPRSPQPVDAGSSDEDEEEEDIPSTSASQIPSSSAVTGPKGSTQDTMQTKTTQERQAIPLMEYVLNVMKFVEAILSNNSTDDHCREFVAQKGLLPLMGILGLPNLPIDFPASPACQAVASVCKSILTLSREPQNDIRTISVSHWGSELGLTVLKSLSQLYTSLVWESTVLLALCSEDILPPGCQFGRADMDRIIPKDIQESAPKDGISVPEAAGKPREEEEGSPHSNGMSAAMESLTTSEHVGSPMEVASTLTDNFIGCGTSGSSIQGGSGDTSTGSADKETTAGLSTTGSTGAVNKKPKMSTQLQAQIRQLKPLLSVSSRLGRALAELFGLLVKLCVGSPVRQRRSHHQLTFLVCSVGFTNPMLFDEKKQPYHLMLQKFVTCGGQAALFEAFSWALSIGGKVPLAEGLEHPDLPEGTGEFLDAWLTLLEKLVNPKTVLETPHSIPGKPKIPNQPPAFNATQYLISTQKAAFSAVMNLWNKKPLKMYGSHMCESLLAIFCHIIRGESIIKEQLAKEKEEESADGAPSNAETEVSQRRTRTSAAAVNPQHLQQLMDMGFTREHALDALMNTTSLEQATDYILSHPPPQPFLGRGASRVLGMEVDLSDEEQMMRAIALSLGESVVMSTDQVDVSKADAKDDEDEQEKQEQEEPLDKSVLDDFTKGMLPGCLNLLDMLPETVYRVCDLLSVVTQRNGAEWRSSMLATVVSEVYSQAQYVLKVASSSTANQETVEKLSSSEEALKFSTRLHLLSLLLEEMSLACAEAIQKGHLLELLVEVLMATHDLLASFKDVATPKWLAPLLLLLDLFEKITVISQRKAEASALQAGCTTWKWFDDSTGRWCKYSIGNNKSIHDAYVAGESAVRFQAGRRKYCVQFNTMVQLNEETGNRRPVMLSINTADERTAAAKEDGKLGQAKSSSEENIMETEPSEGKVEKPVSSPPLVGLNDDQVTQIIRSLVSLISIPVESETLHALLRLALRLTRDHNHAKLFAGLGGPRLLLNLTQNVAFQGFLSLITLLFRHILDEFIALRQCMEKVMRSACAGMGSSANGVSNGSIGSKEVHYVLRVLGPAACRSFEIFKGVACDTLQIGLPPQNKILRDEDEARYTGPNAPQILKCNTLKLMDFTMDPAIHEFICDLLNALIVKYNWKQDDAQTSEVQPARTLAEVIHEAVNEATRSYGGHSAVISRQSSSAELQTEEELPNQCETGQEPGEKDSKDNKPVDDKKARPLISKSAILRLLSEIIKSYSNCTLLITQYSYEPGQSDLVPEGCSLLAFVLDQLLPVCQTVGDKDCPALARVFLASIASCLHSPEAQATLVSEVKAALQRALALPESAEKHSRVQALMAIISTIIEACPTPGHIRNQVFKGQQNVVNTVVKLLIRKGVVTDLARVPHNLDLSSPYMAATINSTLKPLETLSRAVNAPAQPSAAATGKSKINGESGVPVVSDDQGGTTHAAVNNAESEAEQGDSGVIIEDVTNNLDAHTDLENAHHHDIVEPDPDSQAMTPDVELDQIMDQLLQRGPDDPSSQVIADISMISDQGTGQVEDESQDVLIDVEVEADDMDHESARIAAQETSDGEDDGLHHHHHHTHHTDGDHEESPDSPSEGEDEEDYHELDQDDEEDEEEEEEEDDEEGSDMEADDDDYQEIDSSLVPNQDEEFFFQMDDIHATGGGQHFVLNENAQICSYQLPVSVHDADNANEASGPNLPPAPSSVPVAHPLLVRQTENMGNMRIRTRQRGSYRFTPSTHTFHVNMQGTGTAGRQTNTPVILQRLLGPSTAADILQLTNTLTSQASVPLRTHIYANDDLRIISRPDEDFFEEVFQDPFPDSGSAGSGVLACVPSTLARWTEEARVLDGDSIHDCVTVAKPEIIECLVKKRDAELVEWREKRRKACVENSAAAEEKAKESDKISSDVGGAAKTTTTTADVILSQAMPEDRSDTVPSETERESETVLAARRLALSLVQEALQARPPSTAPSTSIATTSVNALSTANSNVTPIMRYSPPAMLTVRRELNPAVSRTDAPVLAVTSASAVSGVASTAAVLPPAYELVASSASSLASQTLGPSHSASTRPPIMSSLLDPQAPQASQAHQIVTMPMPSHAAPRWYAMPAEDSGSTFHTPSMSFPSHHHHHYHHPLQQQQQQQGVSHQTVDMPPASTTTSTPAFGQPPILNHLQEFLLGLQPSDSPSSGFLGSTEGVSLIGSSPDDSFLNLASLGQPPASQVLAASTSEQHSGTSEGLSLAPQPSLAFSGMDFSGIVVSQSSSGASAAGGNEVQGADVPAASSTPVDVPSSSTVPVVQGEPSTSGPPNTSAFGDLPEGNSCDCKRIQQRAQQQQQQMAETPGAMEVSAEFLAALPPNIQEEVLAQQRVEQARLLAMQQGGQNAPDTPVDPANFLASLPPNLRQQVLADMDDSMMAVLPPDIAAEARELRRELEYRQRRLMQERLFAQSGAASLSAILRNPGLYGRLGTRYAIRARAVPAMPRSQWTFGIGGSGRSGAVAGGGLPVARMRGRYLLDHEALTCLLVLLFMDEPKLNTNRLHRVLRNLCYHGPTRAWIISALLSILQRTAEGHAEAEEPTAGTSSSTRITSATSLPLVSIDKCGKGKKGNQQQCLLQSSHEIGIVGVGWPRGDVSRCSGSWLSISLEAALGCRANVFQVHRSLGGKRHASSVPTGATVTIHPQAAPVVSRHVLDTLISLAKIFPSQFLPGPRAKEVAACDSKDVKDSDSVSTATSISTTGVRPKAQTATSGMTSPRISRSDRSSASSTPEVSRQDSDFWSLLVRLDSANSGRKGKGVQRVHGAAATVPPETELENANIGTVMGTSAAASNGPLTRPEASGSSASTITSAALAAGAAALLSSAASAAAQPCSQPEAPEDKIAAVGKEDTKEERTPDNDETGATEENQYCLKSSKWQSRAFSKFAVFWVLTSKSCSEEGLDDATSLLLQLSWANNATRHAILCLLLEGARTLGLTVCQHIRGAEGTECKHQDDEETREVEISTMQQVKGILTDRFKTGSNVIVSAPTKFKSGRELQLPSMSQLTNKTSSQHFFLRILKVIIQLREAARSAFKKKLPRGGSPDLSAIVDFVGDLDYEAEPFMDLVRQRVTSQHRSLQQAHTHLGTSSSSRAGLRAALGVSDSIQLASSQQSESARDAEEEGPGSGSERLGQGGSSRGTPMEVDGAGSKQKTKKEEEVPQLPRLSEQLKLEELWAMLSDCLKELARTPDQHAVLILQPAVEAFFIVHAGEKDVKRNDVFTPKREDQLAHLNMEMAPPSPSPGPSSAPEHTVSGITRENSSASITHLPPDTQKFLKFAETHRTVLNQILRQSTLPLAEGPFSVLVDHTRMLDFDVKRRYFRQELERAEEGLRREDLPVHVRREHVFEDSFRELFRRTPEEWKQRFYIVFEGEEGQDAGGLLREWYLIISREIFNPNYALFLTSPGDRVTYTINPSSHCNSNHLSYFKFVGRIIAKAIYDNKLLECYFTRSFYKHVLGLAVKYTDMESEDYSFYQGLVFLLENNISDLGYDLTFATEIQEFGVTETRELMPNGSNIAVTEENKREYVKLVCQMKMTGAIRQQLNAFLEGFYDIIPKKLVAIFTEQELELLISGLPTIDIDDLKANTEYHKYQPTSLQIQWFWRALRSFDQAERANFLQFVTGTSKVPLQGFAYLEGMNGNQKFQIHRDDRSTDRLPSAHTCFNQLDLPAYETYDKLRKMLLLAVSECSEGFGLA</sequence>
<evidence type="ECO:0000256" key="17">
    <source>
        <dbReference type="ARBA" id="ARBA00023128"/>
    </source>
</evidence>
<feature type="compositionally biased region" description="Basic and acidic residues" evidence="26">
    <location>
        <begin position="1905"/>
        <end position="1919"/>
    </location>
</feature>
<feature type="compositionally biased region" description="Low complexity" evidence="26">
    <location>
        <begin position="719"/>
        <end position="731"/>
    </location>
</feature>
<evidence type="ECO:0000256" key="15">
    <source>
        <dbReference type="ARBA" id="ARBA00023108"/>
    </source>
</evidence>
<evidence type="ECO:0000256" key="14">
    <source>
        <dbReference type="ARBA" id="ARBA00022990"/>
    </source>
</evidence>
<feature type="region of interest" description="Disordered" evidence="26">
    <location>
        <begin position="2955"/>
        <end position="3015"/>
    </location>
</feature>
<organism evidence="31 32">
    <name type="scientific">Pomacea canaliculata</name>
    <name type="common">Golden apple snail</name>
    <dbReference type="NCBI Taxonomy" id="400727"/>
    <lineage>
        <taxon>Eukaryota</taxon>
        <taxon>Metazoa</taxon>
        <taxon>Spiralia</taxon>
        <taxon>Lophotrochozoa</taxon>
        <taxon>Mollusca</taxon>
        <taxon>Gastropoda</taxon>
        <taxon>Caenogastropoda</taxon>
        <taxon>Architaenioglossa</taxon>
        <taxon>Ampullarioidea</taxon>
        <taxon>Ampullariidae</taxon>
        <taxon>Pomacea</taxon>
    </lineage>
</organism>
<dbReference type="InterPro" id="IPR035983">
    <property type="entry name" value="Hect_E3_ubiquitin_ligase"/>
</dbReference>
<keyword evidence="12" id="KW-0221">Differentiation</keyword>
<dbReference type="Gene3D" id="1.10.8.10">
    <property type="entry name" value="DNA helicase RuvA subunit, C-terminal domain"/>
    <property type="match status" value="1"/>
</dbReference>
<dbReference type="FunFam" id="1.10.8.10:FF:000019">
    <property type="entry name" value="Putative e3 ubiquitin-protein ligase huwe1 isoform x2"/>
    <property type="match status" value="1"/>
</dbReference>
<feature type="region of interest" description="Disordered" evidence="26">
    <location>
        <begin position="2914"/>
        <end position="2935"/>
    </location>
</feature>
<dbReference type="STRING" id="400727.A0A2T7NU57"/>
<feature type="compositionally biased region" description="Acidic residues" evidence="26">
    <location>
        <begin position="708"/>
        <end position="718"/>
    </location>
</feature>
<keyword evidence="9" id="KW-0597">Phosphoprotein</keyword>
<name>A0A2T7NU57_POMCA</name>
<dbReference type="Proteomes" id="UP000245119">
    <property type="component" value="Linkage Group LG9"/>
</dbReference>
<dbReference type="SUPFAM" id="SSF56204">
    <property type="entry name" value="Hect, E3 ligase catalytic domain"/>
    <property type="match status" value="1"/>
</dbReference>
<evidence type="ECO:0000256" key="5">
    <source>
        <dbReference type="ARBA" id="ARBA00004906"/>
    </source>
</evidence>
<evidence type="ECO:0000256" key="16">
    <source>
        <dbReference type="ARBA" id="ARBA00023125"/>
    </source>
</evidence>
<evidence type="ECO:0000256" key="19">
    <source>
        <dbReference type="ARBA" id="ARBA00023242"/>
    </source>
</evidence>
<evidence type="ECO:0000256" key="26">
    <source>
        <dbReference type="SAM" id="MobiDB-lite"/>
    </source>
</evidence>
<dbReference type="OrthoDB" id="423283at2759"/>
<evidence type="ECO:0000256" key="2">
    <source>
        <dbReference type="ARBA" id="ARBA00004123"/>
    </source>
</evidence>
<feature type="compositionally biased region" description="Polar residues" evidence="26">
    <location>
        <begin position="3979"/>
        <end position="3990"/>
    </location>
</feature>
<feature type="transmembrane region" description="Helical" evidence="27">
    <location>
        <begin position="119"/>
        <end position="141"/>
    </location>
</feature>
<evidence type="ECO:0000256" key="18">
    <source>
        <dbReference type="ARBA" id="ARBA00023204"/>
    </source>
</evidence>
<feature type="compositionally biased region" description="Low complexity" evidence="26">
    <location>
        <begin position="968"/>
        <end position="990"/>
    </location>
</feature>
<dbReference type="EC" id="2.3.2.26" evidence="6"/>
<accession>A0A2T7NU57</accession>
<feature type="region of interest" description="Disordered" evidence="26">
    <location>
        <begin position="3959"/>
        <end position="3992"/>
    </location>
</feature>
<evidence type="ECO:0000256" key="23">
    <source>
        <dbReference type="ARBA" id="ARBA00081858"/>
    </source>
</evidence>
<comment type="catalytic activity">
    <reaction evidence="1">
        <text>S-ubiquitinyl-[E2 ubiquitin-conjugating enzyme]-L-cysteine + [acceptor protein]-L-lysine = [E2 ubiquitin-conjugating enzyme]-L-cysteine + N(6)-ubiquitinyl-[acceptor protein]-L-lysine.</text>
        <dbReference type="EC" id="2.3.2.26"/>
    </reaction>
</comment>
<dbReference type="Gene3D" id="3.90.1750.10">
    <property type="entry name" value="Hect, E3 ligase catalytic domains"/>
    <property type="match status" value="1"/>
</dbReference>
<feature type="region of interest" description="Disordered" evidence="26">
    <location>
        <begin position="2265"/>
        <end position="2337"/>
    </location>
</feature>
<keyword evidence="19" id="KW-0539">Nucleus</keyword>
<dbReference type="InterPro" id="IPR050409">
    <property type="entry name" value="E3_ubiq-protein_ligase"/>
</dbReference>
<dbReference type="Pfam" id="PF00627">
    <property type="entry name" value="UBA"/>
    <property type="match status" value="1"/>
</dbReference>
<feature type="region of interest" description="Disordered" evidence="26">
    <location>
        <begin position="3559"/>
        <end position="3595"/>
    </location>
</feature>
<feature type="region of interest" description="Disordered" evidence="26">
    <location>
        <begin position="1882"/>
        <end position="1919"/>
    </location>
</feature>
<keyword evidence="27" id="KW-0472">Membrane</keyword>
<dbReference type="Gene3D" id="3.30.720.50">
    <property type="match status" value="1"/>
</dbReference>
<feature type="compositionally biased region" description="Acidic residues" evidence="26">
    <location>
        <begin position="2295"/>
        <end position="2337"/>
    </location>
</feature>
<dbReference type="InterPro" id="IPR016024">
    <property type="entry name" value="ARM-type_fold"/>
</dbReference>
<keyword evidence="8" id="KW-0963">Cytoplasm</keyword>
<dbReference type="InterPro" id="IPR000569">
    <property type="entry name" value="HECT_dom"/>
</dbReference>
<dbReference type="CDD" id="cd00078">
    <property type="entry name" value="HECTc"/>
    <property type="match status" value="1"/>
</dbReference>
<dbReference type="GO" id="GO:0006511">
    <property type="term" value="P:ubiquitin-dependent protein catabolic process"/>
    <property type="evidence" value="ECO:0007669"/>
    <property type="project" value="TreeGrafter"/>
</dbReference>
<evidence type="ECO:0000256" key="10">
    <source>
        <dbReference type="ARBA" id="ARBA00022679"/>
    </source>
</evidence>
<dbReference type="CDD" id="cd14288">
    <property type="entry name" value="UBA_HUWE1"/>
    <property type="match status" value="1"/>
</dbReference>
<dbReference type="Pfam" id="PF06025">
    <property type="entry name" value="DUF913"/>
    <property type="match status" value="2"/>
</dbReference>
<feature type="region of interest" description="Disordered" evidence="26">
    <location>
        <begin position="2806"/>
        <end position="2859"/>
    </location>
</feature>
<dbReference type="PANTHER" id="PTHR11254:SF67">
    <property type="entry name" value="E3 UBIQUITIN-PROTEIN LIGASE HUWE1"/>
    <property type="match status" value="1"/>
</dbReference>
<dbReference type="GO" id="GO:0005634">
    <property type="term" value="C:nucleus"/>
    <property type="evidence" value="ECO:0007669"/>
    <property type="project" value="UniProtKB-SubCell"/>
</dbReference>
<feature type="compositionally biased region" description="Polar residues" evidence="26">
    <location>
        <begin position="736"/>
        <end position="750"/>
    </location>
</feature>
<dbReference type="GO" id="GO:0000209">
    <property type="term" value="P:protein polyubiquitination"/>
    <property type="evidence" value="ECO:0007669"/>
    <property type="project" value="TreeGrafter"/>
</dbReference>
<feature type="compositionally biased region" description="Polar residues" evidence="26">
    <location>
        <begin position="686"/>
        <end position="699"/>
    </location>
</feature>
<dbReference type="SUPFAM" id="SSF48371">
    <property type="entry name" value="ARM repeat"/>
    <property type="match status" value="1"/>
</dbReference>
<evidence type="ECO:0000256" key="12">
    <source>
        <dbReference type="ARBA" id="ARBA00022782"/>
    </source>
</evidence>
<feature type="region of interest" description="Disordered" evidence="26">
    <location>
        <begin position="2119"/>
        <end position="2148"/>
    </location>
</feature>
<dbReference type="Pfam" id="PF06012">
    <property type="entry name" value="DUF908"/>
    <property type="match status" value="1"/>
</dbReference>
<feature type="region of interest" description="Disordered" evidence="26">
    <location>
        <begin position="686"/>
        <end position="750"/>
    </location>
</feature>
<feature type="compositionally biased region" description="Basic and acidic residues" evidence="26">
    <location>
        <begin position="3567"/>
        <end position="3586"/>
    </location>
</feature>
<feature type="compositionally biased region" description="Low complexity" evidence="26">
    <location>
        <begin position="2972"/>
        <end position="2991"/>
    </location>
</feature>
<proteinExistence type="inferred from homology"/>
<keyword evidence="14" id="KW-0007">Acetylation</keyword>
<evidence type="ECO:0000256" key="27">
    <source>
        <dbReference type="SAM" id="Phobius"/>
    </source>
</evidence>
<keyword evidence="16" id="KW-0238">DNA-binding</keyword>
<dbReference type="InterPro" id="IPR037197">
    <property type="entry name" value="WWE_dom_sf"/>
</dbReference>
<evidence type="ECO:0000256" key="1">
    <source>
        <dbReference type="ARBA" id="ARBA00000885"/>
    </source>
</evidence>
<dbReference type="Pfam" id="PF14377">
    <property type="entry name" value="UBM"/>
    <property type="match status" value="2"/>
</dbReference>